<keyword evidence="12" id="KW-1185">Reference proteome</keyword>
<protein>
    <recommendedName>
        <fullName evidence="2">RING-type E3 ubiquitin transferase</fullName>
        <ecNumber evidence="2">2.3.2.27</ecNumber>
    </recommendedName>
</protein>
<evidence type="ECO:0000256" key="4">
    <source>
        <dbReference type="ARBA" id="ARBA00022723"/>
    </source>
</evidence>
<name>A0ABS8WU34_DATST</name>
<proteinExistence type="predicted"/>
<reference evidence="11 12" key="1">
    <citation type="journal article" date="2021" name="BMC Genomics">
        <title>Datura genome reveals duplications of psychoactive alkaloid biosynthetic genes and high mutation rate following tissue culture.</title>
        <authorList>
            <person name="Rajewski A."/>
            <person name="Carter-House D."/>
            <person name="Stajich J."/>
            <person name="Litt A."/>
        </authorList>
    </citation>
    <scope>NUCLEOTIDE SEQUENCE [LARGE SCALE GENOMIC DNA]</scope>
    <source>
        <strain evidence="11">AR-01</strain>
    </source>
</reference>
<dbReference type="PANTHER" id="PTHR22937">
    <property type="entry name" value="E3 UBIQUITIN-PROTEIN LIGASE RNF165"/>
    <property type="match status" value="1"/>
</dbReference>
<dbReference type="PANTHER" id="PTHR22937:SF175">
    <property type="entry name" value="RING-TYPE E3 UBIQUITIN TRANSFERASE"/>
    <property type="match status" value="1"/>
</dbReference>
<feature type="non-terminal residue" evidence="11">
    <location>
        <position position="228"/>
    </location>
</feature>
<feature type="region of interest" description="Disordered" evidence="9">
    <location>
        <begin position="1"/>
        <end position="36"/>
    </location>
</feature>
<keyword evidence="5 8" id="KW-0863">Zinc-finger</keyword>
<keyword evidence="6" id="KW-0833">Ubl conjugation pathway</keyword>
<accession>A0ABS8WU34</accession>
<feature type="compositionally biased region" description="Polar residues" evidence="9">
    <location>
        <begin position="22"/>
        <end position="34"/>
    </location>
</feature>
<dbReference type="EMBL" id="JACEIK010011466">
    <property type="protein sequence ID" value="MCE3215698.1"/>
    <property type="molecule type" value="Genomic_DNA"/>
</dbReference>
<dbReference type="Gene3D" id="3.30.40.10">
    <property type="entry name" value="Zinc/RING finger domain, C3HC4 (zinc finger)"/>
    <property type="match status" value="1"/>
</dbReference>
<evidence type="ECO:0000256" key="9">
    <source>
        <dbReference type="SAM" id="MobiDB-lite"/>
    </source>
</evidence>
<dbReference type="Pfam" id="PF13639">
    <property type="entry name" value="zf-RING_2"/>
    <property type="match status" value="1"/>
</dbReference>
<gene>
    <name evidence="11" type="ORF">HAX54_003215</name>
</gene>
<feature type="domain" description="RING-type" evidence="10">
    <location>
        <begin position="165"/>
        <end position="206"/>
    </location>
</feature>
<dbReference type="InterPro" id="IPR013083">
    <property type="entry name" value="Znf_RING/FYVE/PHD"/>
</dbReference>
<comment type="caution">
    <text evidence="11">The sequence shown here is derived from an EMBL/GenBank/DDBJ whole genome shotgun (WGS) entry which is preliminary data.</text>
</comment>
<evidence type="ECO:0000256" key="5">
    <source>
        <dbReference type="ARBA" id="ARBA00022771"/>
    </source>
</evidence>
<dbReference type="InterPro" id="IPR001841">
    <property type="entry name" value="Znf_RING"/>
</dbReference>
<sequence length="228" mass="26885">MRLNYQSSRRRHNVHNNPRVNYSSFEGSDSPTTTDYHHHENFAQQFQDETPVFQPPLVSSSPYEQIDDDVNDLLELIDTSGTLDYINYMTSQLPELERNSRSDYSFLRDYMLYLLDEMYDFDALSDNDKENEDVSKFLKIRTHYAHVKDGVNAEVVAAVVESEICAICQSEFEHEEDIGVLQCGHEYHIDCIKQWLLRKKDCPMWRVSVLLHKNRDYREAFTQQRALD</sequence>
<keyword evidence="4" id="KW-0479">Metal-binding</keyword>
<evidence type="ECO:0000256" key="2">
    <source>
        <dbReference type="ARBA" id="ARBA00012483"/>
    </source>
</evidence>
<keyword evidence="7" id="KW-0862">Zinc</keyword>
<evidence type="ECO:0000256" key="3">
    <source>
        <dbReference type="ARBA" id="ARBA00022679"/>
    </source>
</evidence>
<dbReference type="Proteomes" id="UP000823775">
    <property type="component" value="Unassembled WGS sequence"/>
</dbReference>
<evidence type="ECO:0000259" key="10">
    <source>
        <dbReference type="PROSITE" id="PS50089"/>
    </source>
</evidence>
<comment type="catalytic activity">
    <reaction evidence="1">
        <text>S-ubiquitinyl-[E2 ubiquitin-conjugating enzyme]-L-cysteine + [acceptor protein]-L-lysine = [E2 ubiquitin-conjugating enzyme]-L-cysteine + N(6)-ubiquitinyl-[acceptor protein]-L-lysine.</text>
        <dbReference type="EC" id="2.3.2.27"/>
    </reaction>
</comment>
<dbReference type="SUPFAM" id="SSF57850">
    <property type="entry name" value="RING/U-box"/>
    <property type="match status" value="1"/>
</dbReference>
<organism evidence="11 12">
    <name type="scientific">Datura stramonium</name>
    <name type="common">Jimsonweed</name>
    <name type="synonym">Common thornapple</name>
    <dbReference type="NCBI Taxonomy" id="4076"/>
    <lineage>
        <taxon>Eukaryota</taxon>
        <taxon>Viridiplantae</taxon>
        <taxon>Streptophyta</taxon>
        <taxon>Embryophyta</taxon>
        <taxon>Tracheophyta</taxon>
        <taxon>Spermatophyta</taxon>
        <taxon>Magnoliopsida</taxon>
        <taxon>eudicotyledons</taxon>
        <taxon>Gunneridae</taxon>
        <taxon>Pentapetalae</taxon>
        <taxon>asterids</taxon>
        <taxon>lamiids</taxon>
        <taxon>Solanales</taxon>
        <taxon>Solanaceae</taxon>
        <taxon>Solanoideae</taxon>
        <taxon>Datureae</taxon>
        <taxon>Datura</taxon>
    </lineage>
</organism>
<dbReference type="SMART" id="SM00184">
    <property type="entry name" value="RING"/>
    <property type="match status" value="1"/>
</dbReference>
<dbReference type="EC" id="2.3.2.27" evidence="2"/>
<evidence type="ECO:0000256" key="7">
    <source>
        <dbReference type="ARBA" id="ARBA00022833"/>
    </source>
</evidence>
<evidence type="ECO:0000256" key="8">
    <source>
        <dbReference type="PROSITE-ProRule" id="PRU00175"/>
    </source>
</evidence>
<dbReference type="PROSITE" id="PS50089">
    <property type="entry name" value="ZF_RING_2"/>
    <property type="match status" value="1"/>
</dbReference>
<evidence type="ECO:0000313" key="12">
    <source>
        <dbReference type="Proteomes" id="UP000823775"/>
    </source>
</evidence>
<evidence type="ECO:0000256" key="1">
    <source>
        <dbReference type="ARBA" id="ARBA00000900"/>
    </source>
</evidence>
<keyword evidence="3" id="KW-0808">Transferase</keyword>
<evidence type="ECO:0000256" key="6">
    <source>
        <dbReference type="ARBA" id="ARBA00022786"/>
    </source>
</evidence>
<evidence type="ECO:0000313" key="11">
    <source>
        <dbReference type="EMBL" id="MCE3215698.1"/>
    </source>
</evidence>
<dbReference type="InterPro" id="IPR045191">
    <property type="entry name" value="MBR1/2-like"/>
</dbReference>